<keyword evidence="3" id="KW-1185">Reference proteome</keyword>
<dbReference type="EMBL" id="LODT01000029">
    <property type="protein sequence ID" value="KYQ92296.1"/>
    <property type="molecule type" value="Genomic_DNA"/>
</dbReference>
<protein>
    <recommendedName>
        <fullName evidence="4">BAR domain-containing protein</fullName>
    </recommendedName>
</protein>
<feature type="region of interest" description="Disordered" evidence="1">
    <location>
        <begin position="254"/>
        <end position="273"/>
    </location>
</feature>
<dbReference type="AlphaFoldDB" id="A0A151ZEB1"/>
<evidence type="ECO:0000313" key="3">
    <source>
        <dbReference type="Proteomes" id="UP000076078"/>
    </source>
</evidence>
<evidence type="ECO:0008006" key="4">
    <source>
        <dbReference type="Google" id="ProtNLM"/>
    </source>
</evidence>
<dbReference type="InterPro" id="IPR027267">
    <property type="entry name" value="AH/BAR_dom_sf"/>
</dbReference>
<dbReference type="SUPFAM" id="SSF103657">
    <property type="entry name" value="BAR/IMD domain-like"/>
    <property type="match status" value="1"/>
</dbReference>
<name>A0A151ZEB1_TIELA</name>
<proteinExistence type="predicted"/>
<dbReference type="OMA" id="NTHRFIN"/>
<evidence type="ECO:0000256" key="1">
    <source>
        <dbReference type="SAM" id="MobiDB-lite"/>
    </source>
</evidence>
<dbReference type="FunCoup" id="A0A151ZEB1">
    <property type="interactions" value="738"/>
</dbReference>
<feature type="compositionally biased region" description="Polar residues" evidence="1">
    <location>
        <begin position="262"/>
        <end position="273"/>
    </location>
</feature>
<dbReference type="Proteomes" id="UP000076078">
    <property type="component" value="Unassembled WGS sequence"/>
</dbReference>
<accession>A0A151ZEB1</accession>
<evidence type="ECO:0000313" key="2">
    <source>
        <dbReference type="EMBL" id="KYQ92296.1"/>
    </source>
</evidence>
<sequence length="273" mass="32149">MDFLKEKLEKTSRQVKEAVGLRKNDPTIMNANEKELVDIGHQIRNDYYNLAAYSDYWANFLQNFQTQWDQLGNAIALYAHNQYTDPTRMDRIAELQKNLQQLLTVIIQNCRVGLADFSQRMKTYDIANLRKTQEELETARLRADRFNYKLSKYSKKSHPKPEKLTTYQEEYNKLKIIYDEAIINYNNQLKMLELKSQEVVFYANQLRDQIAKFFTEGKTYIERFNLEFGDQVFKETLINRLALDNLSMGNLNINDPLPPPSTTLNQIPIVPQQ</sequence>
<gene>
    <name evidence="2" type="ORF">DLAC_06258</name>
</gene>
<dbReference type="Gene3D" id="1.20.1270.60">
    <property type="entry name" value="Arfaptin homology (AH) domain/BAR domain"/>
    <property type="match status" value="1"/>
</dbReference>
<organism evidence="2 3">
    <name type="scientific">Tieghemostelium lacteum</name>
    <name type="common">Slime mold</name>
    <name type="synonym">Dictyostelium lacteum</name>
    <dbReference type="NCBI Taxonomy" id="361077"/>
    <lineage>
        <taxon>Eukaryota</taxon>
        <taxon>Amoebozoa</taxon>
        <taxon>Evosea</taxon>
        <taxon>Eumycetozoa</taxon>
        <taxon>Dictyostelia</taxon>
        <taxon>Dictyosteliales</taxon>
        <taxon>Raperosteliaceae</taxon>
        <taxon>Tieghemostelium</taxon>
    </lineage>
</organism>
<comment type="caution">
    <text evidence="2">The sequence shown here is derived from an EMBL/GenBank/DDBJ whole genome shotgun (WGS) entry which is preliminary data.</text>
</comment>
<reference evidence="2 3" key="1">
    <citation type="submission" date="2015-12" db="EMBL/GenBank/DDBJ databases">
        <title>Dictyostelia acquired genes for synthesis and detection of signals that induce cell-type specialization by lateral gene transfer from prokaryotes.</title>
        <authorList>
            <person name="Gloeckner G."/>
            <person name="Schaap P."/>
        </authorList>
    </citation>
    <scope>NUCLEOTIDE SEQUENCE [LARGE SCALE GENOMIC DNA]</scope>
    <source>
        <strain evidence="2 3">TK</strain>
    </source>
</reference>
<dbReference type="InParanoid" id="A0A151ZEB1"/>